<evidence type="ECO:0000259" key="1">
    <source>
        <dbReference type="Pfam" id="PF17803"/>
    </source>
</evidence>
<feature type="domain" description="RapA2 cadherin-like" evidence="1">
    <location>
        <begin position="148"/>
        <end position="203"/>
    </location>
</feature>
<gene>
    <name evidence="2" type="ORF">EAY07_22570</name>
</gene>
<organism evidence="2 3">
    <name type="scientific">Vibrio anguillarum</name>
    <name type="common">Listonella anguillarum</name>
    <dbReference type="NCBI Taxonomy" id="55601"/>
    <lineage>
        <taxon>Bacteria</taxon>
        <taxon>Pseudomonadati</taxon>
        <taxon>Pseudomonadota</taxon>
        <taxon>Gammaproteobacteria</taxon>
        <taxon>Vibrionales</taxon>
        <taxon>Vibrionaceae</taxon>
        <taxon>Vibrio</taxon>
    </lineage>
</organism>
<reference evidence="2 3" key="1">
    <citation type="journal article" date="2021" name="PeerJ">
        <title>Analysis of 44 Vibrio anguillarum genomes reveals high genetic diversity.</title>
        <authorList>
            <person name="Hansen M.J."/>
            <person name="Dalsgaard I."/>
        </authorList>
    </citation>
    <scope>NUCLEOTIDE SEQUENCE [LARGE SCALE GENOMIC DNA]</scope>
    <source>
        <strain evidence="2 3">17-16730-2A</strain>
    </source>
</reference>
<name>A0ABD4KW29_VIBAN</name>
<dbReference type="InterPro" id="IPR010221">
    <property type="entry name" value="VCBS_dom"/>
</dbReference>
<dbReference type="EMBL" id="RDOM01000515">
    <property type="protein sequence ID" value="MBF4274735.1"/>
    <property type="molecule type" value="Genomic_DNA"/>
</dbReference>
<evidence type="ECO:0000313" key="3">
    <source>
        <dbReference type="Proteomes" id="UP000722957"/>
    </source>
</evidence>
<dbReference type="NCBIfam" id="TIGR01965">
    <property type="entry name" value="VCBS_repeat"/>
    <property type="match status" value="1"/>
</dbReference>
<dbReference type="AlphaFoldDB" id="A0ABD4KW29"/>
<proteinExistence type="predicted"/>
<accession>A0ABD4KW29</accession>
<dbReference type="Gene3D" id="2.60.40.10">
    <property type="entry name" value="Immunoglobulins"/>
    <property type="match status" value="1"/>
</dbReference>
<protein>
    <recommendedName>
        <fullName evidence="1">RapA2 cadherin-like domain-containing protein</fullName>
    </recommendedName>
</protein>
<dbReference type="InterPro" id="IPR040853">
    <property type="entry name" value="RapA2_cadherin-like"/>
</dbReference>
<dbReference type="Proteomes" id="UP000722957">
    <property type="component" value="Unassembled WGS sequence"/>
</dbReference>
<feature type="non-terminal residue" evidence="2">
    <location>
        <position position="205"/>
    </location>
</feature>
<dbReference type="Pfam" id="PF17803">
    <property type="entry name" value="Cadherin_4"/>
    <property type="match status" value="1"/>
</dbReference>
<dbReference type="RefSeq" id="WP_194574123.1">
    <property type="nucleotide sequence ID" value="NZ_RDOM01000515.1"/>
</dbReference>
<dbReference type="InterPro" id="IPR013783">
    <property type="entry name" value="Ig-like_fold"/>
</dbReference>
<sequence length="205" mass="20847">YNGAVSFTYDVQDPQGATVATSASMALAAVADAAQISGTDSASLTEDSHVYSAGKSHIIETGQNHLNISDSDVGEAIFTPTGSVHGTGTAATGSWVAGDKGVGEFILHADGRWLYHVDNQNTAIQGLKEGETFTETITVHSKDGTDVTLTATVNGTDDKPVVSGAVDLGSTAEDTTKHFSAADLLANTTDADGDALSIVDGSVTA</sequence>
<feature type="non-terminal residue" evidence="2">
    <location>
        <position position="1"/>
    </location>
</feature>
<evidence type="ECO:0000313" key="2">
    <source>
        <dbReference type="EMBL" id="MBF4274735.1"/>
    </source>
</evidence>
<comment type="caution">
    <text evidence="2">The sequence shown here is derived from an EMBL/GenBank/DDBJ whole genome shotgun (WGS) entry which is preliminary data.</text>
</comment>